<feature type="region of interest" description="Disordered" evidence="3">
    <location>
        <begin position="119"/>
        <end position="174"/>
    </location>
</feature>
<keyword evidence="1" id="KW-0547">Nucleotide-binding</keyword>
<name>A0A261FMG3_9BIFI</name>
<evidence type="ECO:0000256" key="3">
    <source>
        <dbReference type="SAM" id="MobiDB-lite"/>
    </source>
</evidence>
<dbReference type="InterPro" id="IPR003593">
    <property type="entry name" value="AAA+_ATPase"/>
</dbReference>
<dbReference type="SMART" id="SM00382">
    <property type="entry name" value="AAA"/>
    <property type="match status" value="1"/>
</dbReference>
<comment type="caution">
    <text evidence="5">The sequence shown here is derived from an EMBL/GenBank/DDBJ whole genome shotgun (WGS) entry which is preliminary data.</text>
</comment>
<dbReference type="InterPro" id="IPR017871">
    <property type="entry name" value="ABC_transporter-like_CS"/>
</dbReference>
<protein>
    <submittedName>
        <fullName evidence="5">ABC transporter ATP-binding protein</fullName>
    </submittedName>
</protein>
<dbReference type="PROSITE" id="PS00211">
    <property type="entry name" value="ABC_TRANSPORTER_1"/>
    <property type="match status" value="1"/>
</dbReference>
<sequence>MNRTNVFTAERVGCAVPSADGDRVIFEGLSFAIAAGEIVDLVGPSGSGKSSLLTAFARLNPHATGTLALQGRDANDFTPQQWRREVAYLPQKPILPGRTVAEAIRLPFSLAIRADAEGAADGGETGTAAADANKSADGMQARGDGGDGANSHAGGTGGAGGDGNADAGTTVNTGRRIGHIGIGRKFLALFRNNEEQARRLLPDQRIRITLDAIGCDDIDLDRPPHDLSGGQAARVSLARTLLTGPKVLLADEVDAGLDDENAEKVADIMATAAARGMAIVRIRHRPPDGRASRIVTLADGVLAAGAAGTAAFAVTGTAVDTAAGAVTSTAPVPGTVTGMPSDTNLSTTARRVRA</sequence>
<dbReference type="GO" id="GO:0005886">
    <property type="term" value="C:plasma membrane"/>
    <property type="evidence" value="ECO:0007669"/>
    <property type="project" value="TreeGrafter"/>
</dbReference>
<feature type="compositionally biased region" description="Gly residues" evidence="3">
    <location>
        <begin position="154"/>
        <end position="163"/>
    </location>
</feature>
<dbReference type="InterPro" id="IPR027417">
    <property type="entry name" value="P-loop_NTPase"/>
</dbReference>
<dbReference type="OrthoDB" id="5296765at2"/>
<dbReference type="GO" id="GO:0022857">
    <property type="term" value="F:transmembrane transporter activity"/>
    <property type="evidence" value="ECO:0007669"/>
    <property type="project" value="TreeGrafter"/>
</dbReference>
<proteinExistence type="predicted"/>
<dbReference type="InterPro" id="IPR003439">
    <property type="entry name" value="ABC_transporter-like_ATP-bd"/>
</dbReference>
<evidence type="ECO:0000313" key="6">
    <source>
        <dbReference type="Proteomes" id="UP000216871"/>
    </source>
</evidence>
<dbReference type="PANTHER" id="PTHR24220:SF659">
    <property type="entry name" value="TRANSPORTER, PUTATIVE-RELATED"/>
    <property type="match status" value="1"/>
</dbReference>
<dbReference type="SUPFAM" id="SSF52540">
    <property type="entry name" value="P-loop containing nucleoside triphosphate hydrolases"/>
    <property type="match status" value="1"/>
</dbReference>
<evidence type="ECO:0000313" key="5">
    <source>
        <dbReference type="EMBL" id="OZG60361.1"/>
    </source>
</evidence>
<gene>
    <name evidence="5" type="ORF">BMYO_0822</name>
</gene>
<dbReference type="EMBL" id="MWWW01000008">
    <property type="protein sequence ID" value="OZG60361.1"/>
    <property type="molecule type" value="Genomic_DNA"/>
</dbReference>
<dbReference type="Pfam" id="PF00005">
    <property type="entry name" value="ABC_tran"/>
    <property type="match status" value="1"/>
</dbReference>
<evidence type="ECO:0000259" key="4">
    <source>
        <dbReference type="PROSITE" id="PS50893"/>
    </source>
</evidence>
<keyword evidence="6" id="KW-1185">Reference proteome</keyword>
<dbReference type="Proteomes" id="UP000216871">
    <property type="component" value="Unassembled WGS sequence"/>
</dbReference>
<feature type="region of interest" description="Disordered" evidence="3">
    <location>
        <begin position="334"/>
        <end position="354"/>
    </location>
</feature>
<dbReference type="AlphaFoldDB" id="A0A261FMG3"/>
<keyword evidence="2 5" id="KW-0067">ATP-binding</keyword>
<accession>A0A261FMG3</accession>
<dbReference type="GO" id="GO:0016887">
    <property type="term" value="F:ATP hydrolysis activity"/>
    <property type="evidence" value="ECO:0007669"/>
    <property type="project" value="InterPro"/>
</dbReference>
<dbReference type="PANTHER" id="PTHR24220">
    <property type="entry name" value="IMPORT ATP-BINDING PROTEIN"/>
    <property type="match status" value="1"/>
</dbReference>
<organism evidence="5 6">
    <name type="scientific">Bifidobacterium myosotis</name>
    <dbReference type="NCBI Taxonomy" id="1630166"/>
    <lineage>
        <taxon>Bacteria</taxon>
        <taxon>Bacillati</taxon>
        <taxon>Actinomycetota</taxon>
        <taxon>Actinomycetes</taxon>
        <taxon>Bifidobacteriales</taxon>
        <taxon>Bifidobacteriaceae</taxon>
        <taxon>Bifidobacterium</taxon>
    </lineage>
</organism>
<dbReference type="GO" id="GO:0005524">
    <property type="term" value="F:ATP binding"/>
    <property type="evidence" value="ECO:0007669"/>
    <property type="project" value="UniProtKB-KW"/>
</dbReference>
<dbReference type="PROSITE" id="PS50893">
    <property type="entry name" value="ABC_TRANSPORTER_2"/>
    <property type="match status" value="1"/>
</dbReference>
<feature type="domain" description="ABC transporter" evidence="4">
    <location>
        <begin position="1"/>
        <end position="324"/>
    </location>
</feature>
<dbReference type="InterPro" id="IPR015854">
    <property type="entry name" value="ABC_transpr_LolD-like"/>
</dbReference>
<evidence type="ECO:0000256" key="2">
    <source>
        <dbReference type="ARBA" id="ARBA00022840"/>
    </source>
</evidence>
<feature type="compositionally biased region" description="Polar residues" evidence="3">
    <location>
        <begin position="338"/>
        <end position="354"/>
    </location>
</feature>
<reference evidence="5 6" key="1">
    <citation type="journal article" date="2017" name="BMC Genomics">
        <title>Comparative genomic and phylogenomic analyses of the Bifidobacteriaceae family.</title>
        <authorList>
            <person name="Lugli G.A."/>
            <person name="Milani C."/>
            <person name="Turroni F."/>
            <person name="Duranti S."/>
            <person name="Mancabelli L."/>
            <person name="Mangifesta M."/>
            <person name="Ferrario C."/>
            <person name="Modesto M."/>
            <person name="Mattarelli P."/>
            <person name="Jiri K."/>
            <person name="van Sinderen D."/>
            <person name="Ventura M."/>
        </authorList>
    </citation>
    <scope>NUCLEOTIDE SEQUENCE [LARGE SCALE GENOMIC DNA]</scope>
    <source>
        <strain evidence="5 6">DSM 100196</strain>
    </source>
</reference>
<evidence type="ECO:0000256" key="1">
    <source>
        <dbReference type="ARBA" id="ARBA00022741"/>
    </source>
</evidence>
<dbReference type="Gene3D" id="3.40.50.300">
    <property type="entry name" value="P-loop containing nucleotide triphosphate hydrolases"/>
    <property type="match status" value="2"/>
</dbReference>